<organism evidence="1">
    <name type="scientific">bioreactor metagenome</name>
    <dbReference type="NCBI Taxonomy" id="1076179"/>
    <lineage>
        <taxon>unclassified sequences</taxon>
        <taxon>metagenomes</taxon>
        <taxon>ecological metagenomes</taxon>
    </lineage>
</organism>
<dbReference type="AlphaFoldDB" id="A0A645JH65"/>
<protein>
    <submittedName>
        <fullName evidence="1">Uncharacterized protein</fullName>
    </submittedName>
</protein>
<proteinExistence type="predicted"/>
<reference evidence="1" key="1">
    <citation type="submission" date="2019-08" db="EMBL/GenBank/DDBJ databases">
        <authorList>
            <person name="Kucharzyk K."/>
            <person name="Murdoch R.W."/>
            <person name="Higgins S."/>
            <person name="Loffler F."/>
        </authorList>
    </citation>
    <scope>NUCLEOTIDE SEQUENCE</scope>
</reference>
<comment type="caution">
    <text evidence="1">The sequence shown here is derived from an EMBL/GenBank/DDBJ whole genome shotgun (WGS) entry which is preliminary data.</text>
</comment>
<sequence>MDLSFWMGATAAGEYMGYSPDWVWERAIPWQETPVRGQFRYKVNPETGKRRYYRPDLDSFYVVRPQDCFR</sequence>
<gene>
    <name evidence="1" type="ORF">SDC9_209775</name>
</gene>
<dbReference type="EMBL" id="VSSQ01139453">
    <property type="protein sequence ID" value="MPN62029.1"/>
    <property type="molecule type" value="Genomic_DNA"/>
</dbReference>
<name>A0A645JH65_9ZZZZ</name>
<evidence type="ECO:0000313" key="1">
    <source>
        <dbReference type="EMBL" id="MPN62029.1"/>
    </source>
</evidence>
<accession>A0A645JH65</accession>